<dbReference type="Gene3D" id="3.40.525.10">
    <property type="entry name" value="CRAL-TRIO lipid binding domain"/>
    <property type="match status" value="1"/>
</dbReference>
<dbReference type="SMART" id="SM00516">
    <property type="entry name" value="SEC14"/>
    <property type="match status" value="1"/>
</dbReference>
<keyword evidence="3" id="KW-1185">Reference proteome</keyword>
<feature type="domain" description="CRAL-TRIO" evidence="1">
    <location>
        <begin position="81"/>
        <end position="239"/>
    </location>
</feature>
<dbReference type="SUPFAM" id="SSF46938">
    <property type="entry name" value="CRAL/TRIO N-terminal domain"/>
    <property type="match status" value="1"/>
</dbReference>
<dbReference type="PROSITE" id="PS50191">
    <property type="entry name" value="CRAL_TRIO"/>
    <property type="match status" value="1"/>
</dbReference>
<dbReference type="InterPro" id="IPR001251">
    <property type="entry name" value="CRAL-TRIO_dom"/>
</dbReference>
<accession>A0A9N9WU00</accession>
<dbReference type="Pfam" id="PF00650">
    <property type="entry name" value="CRAL_TRIO"/>
    <property type="match status" value="1"/>
</dbReference>
<reference evidence="2" key="1">
    <citation type="submission" date="2022-01" db="EMBL/GenBank/DDBJ databases">
        <authorList>
            <person name="King R."/>
        </authorList>
    </citation>
    <scope>NUCLEOTIDE SEQUENCE</scope>
</reference>
<evidence type="ECO:0000313" key="3">
    <source>
        <dbReference type="Proteomes" id="UP001153620"/>
    </source>
</evidence>
<dbReference type="PANTHER" id="PTHR10174:SF208">
    <property type="entry name" value="CRAL-TRIO DOMAIN-CONTAINING PROTEIN DDB_G0278031"/>
    <property type="match status" value="1"/>
</dbReference>
<sequence>MSDEISENDARTKQLLKVFKNWLAKHPYIKYEGEDNIDELLMYFLRSKKYKMESVFESFEFGAKFIKSRPQFYENPGPHDYEFTTKENSPVIFLKKRDSQNRRIYIYRIKHFESFKDVKFFRNVFLTPFFMSFVVETQLSGIVVIVDFRGINMNKARKIPLKTILDAARVTKIAGSRLKQFNLVGMPAYFKPIYEIAKAFTSSKVISRINFLSSMDELSTVMDVSILPEDYGGTMNDLLDYSEFEEGVKFVNQINKLNVNLKKLKKFEGIKDLTELEID</sequence>
<protein>
    <recommendedName>
        <fullName evidence="1">CRAL-TRIO domain-containing protein</fullName>
    </recommendedName>
</protein>
<dbReference type="CDD" id="cd00170">
    <property type="entry name" value="SEC14"/>
    <property type="match status" value="1"/>
</dbReference>
<dbReference type="PANTHER" id="PTHR10174">
    <property type="entry name" value="ALPHA-TOCOPHEROL TRANSFER PROTEIN-RELATED"/>
    <property type="match status" value="1"/>
</dbReference>
<dbReference type="SUPFAM" id="SSF52087">
    <property type="entry name" value="CRAL/TRIO domain"/>
    <property type="match status" value="1"/>
</dbReference>
<name>A0A9N9WU00_9DIPT</name>
<evidence type="ECO:0000313" key="2">
    <source>
        <dbReference type="EMBL" id="CAG9805240.1"/>
    </source>
</evidence>
<evidence type="ECO:0000259" key="1">
    <source>
        <dbReference type="PROSITE" id="PS50191"/>
    </source>
</evidence>
<dbReference type="OrthoDB" id="6682367at2759"/>
<dbReference type="InterPro" id="IPR036273">
    <property type="entry name" value="CRAL/TRIO_N_dom_sf"/>
</dbReference>
<dbReference type="GO" id="GO:0016020">
    <property type="term" value="C:membrane"/>
    <property type="evidence" value="ECO:0007669"/>
    <property type="project" value="TreeGrafter"/>
</dbReference>
<organism evidence="2 3">
    <name type="scientific">Chironomus riparius</name>
    <dbReference type="NCBI Taxonomy" id="315576"/>
    <lineage>
        <taxon>Eukaryota</taxon>
        <taxon>Metazoa</taxon>
        <taxon>Ecdysozoa</taxon>
        <taxon>Arthropoda</taxon>
        <taxon>Hexapoda</taxon>
        <taxon>Insecta</taxon>
        <taxon>Pterygota</taxon>
        <taxon>Neoptera</taxon>
        <taxon>Endopterygota</taxon>
        <taxon>Diptera</taxon>
        <taxon>Nematocera</taxon>
        <taxon>Chironomoidea</taxon>
        <taxon>Chironomidae</taxon>
        <taxon>Chironominae</taxon>
        <taxon>Chironomus</taxon>
    </lineage>
</organism>
<dbReference type="EMBL" id="OU895878">
    <property type="protein sequence ID" value="CAG9805240.1"/>
    <property type="molecule type" value="Genomic_DNA"/>
</dbReference>
<dbReference type="Proteomes" id="UP001153620">
    <property type="component" value="Chromosome 2"/>
</dbReference>
<dbReference type="InterPro" id="IPR036865">
    <property type="entry name" value="CRAL-TRIO_dom_sf"/>
</dbReference>
<gene>
    <name evidence="2" type="ORF">CHIRRI_LOCUS8115</name>
</gene>
<dbReference type="GO" id="GO:1902936">
    <property type="term" value="F:phosphatidylinositol bisphosphate binding"/>
    <property type="evidence" value="ECO:0007669"/>
    <property type="project" value="TreeGrafter"/>
</dbReference>
<dbReference type="PRINTS" id="PR00180">
    <property type="entry name" value="CRETINALDHBP"/>
</dbReference>
<dbReference type="AlphaFoldDB" id="A0A9N9WU00"/>
<reference evidence="2" key="2">
    <citation type="submission" date="2022-10" db="EMBL/GenBank/DDBJ databases">
        <authorList>
            <consortium name="ENA_rothamsted_submissions"/>
            <consortium name="culmorum"/>
            <person name="King R."/>
        </authorList>
    </citation>
    <scope>NUCLEOTIDE SEQUENCE</scope>
</reference>
<proteinExistence type="predicted"/>